<evidence type="ECO:0000256" key="1">
    <source>
        <dbReference type="ARBA" id="ARBA00022598"/>
    </source>
</evidence>
<dbReference type="EMBL" id="CAJNOU010000764">
    <property type="protein sequence ID" value="CAF1082621.1"/>
    <property type="molecule type" value="Genomic_DNA"/>
</dbReference>
<evidence type="ECO:0000256" key="2">
    <source>
        <dbReference type="ARBA" id="ARBA00022741"/>
    </source>
</evidence>
<proteinExistence type="predicted"/>
<dbReference type="InterPro" id="IPR000873">
    <property type="entry name" value="AMP-dep_synth/lig_dom"/>
</dbReference>
<dbReference type="EC" id="6.2.1.3" evidence="5"/>
<keyword evidence="1" id="KW-0436">Ligase</keyword>
<evidence type="ECO:0000313" key="9">
    <source>
        <dbReference type="Proteomes" id="UP000663889"/>
    </source>
</evidence>
<evidence type="ECO:0000259" key="6">
    <source>
        <dbReference type="Pfam" id="PF00501"/>
    </source>
</evidence>
<name>A0A814MU94_9BILA</name>
<evidence type="ECO:0000256" key="5">
    <source>
        <dbReference type="ARBA" id="ARBA00026121"/>
    </source>
</evidence>
<evidence type="ECO:0000313" key="8">
    <source>
        <dbReference type="EMBL" id="CAF1082621.1"/>
    </source>
</evidence>
<evidence type="ECO:0000256" key="3">
    <source>
        <dbReference type="ARBA" id="ARBA00022832"/>
    </source>
</evidence>
<evidence type="ECO:0000259" key="7">
    <source>
        <dbReference type="Pfam" id="PF07993"/>
    </source>
</evidence>
<reference evidence="8" key="1">
    <citation type="submission" date="2021-02" db="EMBL/GenBank/DDBJ databases">
        <authorList>
            <person name="Nowell W R."/>
        </authorList>
    </citation>
    <scope>NUCLEOTIDE SEQUENCE</scope>
</reference>
<dbReference type="Gene3D" id="3.40.50.12780">
    <property type="entry name" value="N-terminal domain of ligase-like"/>
    <property type="match status" value="1"/>
</dbReference>
<keyword evidence="2" id="KW-0547">Nucleotide-binding</keyword>
<organism evidence="8 9">
    <name type="scientific">Rotaria sordida</name>
    <dbReference type="NCBI Taxonomy" id="392033"/>
    <lineage>
        <taxon>Eukaryota</taxon>
        <taxon>Metazoa</taxon>
        <taxon>Spiralia</taxon>
        <taxon>Gnathifera</taxon>
        <taxon>Rotifera</taxon>
        <taxon>Eurotatoria</taxon>
        <taxon>Bdelloidea</taxon>
        <taxon>Philodinida</taxon>
        <taxon>Philodinidae</taxon>
        <taxon>Rotaria</taxon>
    </lineage>
</organism>
<dbReference type="PANTHER" id="PTHR43272">
    <property type="entry name" value="LONG-CHAIN-FATTY-ACID--COA LIGASE"/>
    <property type="match status" value="1"/>
</dbReference>
<dbReference type="SUPFAM" id="SSF56801">
    <property type="entry name" value="Acetyl-CoA synthetase-like"/>
    <property type="match status" value="1"/>
</dbReference>
<feature type="domain" description="AMP-dependent synthetase/ligase" evidence="6">
    <location>
        <begin position="348"/>
        <end position="704"/>
    </location>
</feature>
<dbReference type="InterPro" id="IPR036291">
    <property type="entry name" value="NAD(P)-bd_dom_sf"/>
</dbReference>
<dbReference type="InterPro" id="IPR013120">
    <property type="entry name" value="FAR_NAD-bd"/>
</dbReference>
<sequence>MSVYCTGTFIGQRVIDSSVSIDIIGQNSLKFTLSFTPTKRYPSAFGAGFYDNDPKISSSSIIHGTYDSVTQQASLVEMMNGTVMYEYQCKLTVDKTVGTTYLHGTWKSLINSNIFGKLVMISEPDSISHCLSGIWTGEAQPAVELADFFVPVNPIRWCATLFRINNDTWQMFGSGYFNDSADIPNQPLLFFSLDGKGTLDDMNIIKKYATIEYNVEYRGKISKCETDTYIFTGNWSNAQAGSYGSFQAEQCQLNPMFTYRLDICICAVCTNILNPGDNRWFCAPCHFTTCPGCNLNDVAMAHPHKLVPHILPTQQRAHGSTSVELINNAFHVFGSSPFISFRNRESGRLVWLTYNDMSSKCYALAKYWKQFLLNINQNVRPFIMLLADTSPAYIASLLAGLLCQAVLLPTNGALQVDALTHILSTTDPSIIIVGEQYFDKISSILVPKSSRLIMTISQKEEQFQPVTSILKDSISLTTALELGVKVQNDILSNSPLSNDTISAILSTSGSTGHPKGAIFTEDLLVPKDTFTLISPFIRIDYQPFDPVLVLSLMSTIQYGSSRGLTNLKDMWDDIRDIRPTSLGLSPAIWTFLYKIYLRKLTGHATDEQRENAAREMQQSLGGRVISGTSGGGSISPSVLSFIRNVLKIDVVNMYGCRECGNISRDGVLYPGVDVKLIPVPDLELDGETEGEICIHSPRMISGYWGLDNHSSFINIDGKRYYKTGDIGILTQRTLKLLDRSGTMIKNSLAEWISPVKIENILEQLPEISSAFILGDSSCTYVAAIVCPSEIGRTLNESEMLQLIRFYGAHCGLRGSEIPQCIYIERDIIWNEINGLMKEKKCRTALMKHYSQVKTDLFHQENIQEHVKNLDLNIEFVSILENVLNRSLKGHINGGNTFLEIGADSLAVARLCKVYHERDIPLNPSTVYNYQLNHLEEILLKKRIIYNEIIIDIDWKKEYQIPNRIKNLIRKSSNPRKTNILVTGCTGFLGPLLISEIFNKTDSSVVIYCLIRANDIEHAQQRLEQDLQKCERFSSIDWTRIRCIVGDVSKENLGLTQDFYNDLTQQIGLIYHNASIVNLQVPYKVLKESNVFGTLNCLEFAVKSNARLIYTSSTASLSGLIDFKEDSNGWITLASNDMNLKDGYGQSKAVVEQILYTASTLGADIVVIRPCTISADTRTGYSNLFDFINLLLLAEVEMGCMVENADLQLHFIPVDYCSKAIVALAMHPDSGGNCFNFYGNSLSISCLHNGLVQRLPDVIKKKIEQNNWKQYVLKNLPENSPAWRMKEQIASMIFTSGNFQQEKSGVRIEMTKDFLEKKCNMNWFEVTEQDLIKSIEYMIDVGFLSRRSS</sequence>
<dbReference type="Gene3D" id="3.40.50.720">
    <property type="entry name" value="NAD(P)-binding Rossmann-like Domain"/>
    <property type="match status" value="1"/>
</dbReference>
<evidence type="ECO:0000256" key="4">
    <source>
        <dbReference type="ARBA" id="ARBA00022840"/>
    </source>
</evidence>
<dbReference type="Proteomes" id="UP000663889">
    <property type="component" value="Unassembled WGS sequence"/>
</dbReference>
<dbReference type="GO" id="GO:0004467">
    <property type="term" value="F:long-chain fatty acid-CoA ligase activity"/>
    <property type="evidence" value="ECO:0007669"/>
    <property type="project" value="UniProtKB-EC"/>
</dbReference>
<protein>
    <recommendedName>
        <fullName evidence="5">long-chain-fatty-acid--CoA ligase</fullName>
        <ecNumber evidence="5">6.2.1.3</ecNumber>
    </recommendedName>
</protein>
<dbReference type="SUPFAM" id="SSF51735">
    <property type="entry name" value="NAD(P)-binding Rossmann-fold domains"/>
    <property type="match status" value="1"/>
</dbReference>
<keyword evidence="3" id="KW-0443">Lipid metabolism</keyword>
<keyword evidence="3" id="KW-0276">Fatty acid metabolism</keyword>
<gene>
    <name evidence="8" type="ORF">SEV965_LOCUS14933</name>
</gene>
<dbReference type="InterPro" id="IPR042099">
    <property type="entry name" value="ANL_N_sf"/>
</dbReference>
<dbReference type="Pfam" id="PF07993">
    <property type="entry name" value="NAD_binding_4"/>
    <property type="match status" value="1"/>
</dbReference>
<accession>A0A814MU94</accession>
<dbReference type="GO" id="GO:0005524">
    <property type="term" value="F:ATP binding"/>
    <property type="evidence" value="ECO:0007669"/>
    <property type="project" value="UniProtKB-KW"/>
</dbReference>
<dbReference type="Pfam" id="PF00501">
    <property type="entry name" value="AMP-binding"/>
    <property type="match status" value="1"/>
</dbReference>
<dbReference type="GO" id="GO:0016020">
    <property type="term" value="C:membrane"/>
    <property type="evidence" value="ECO:0007669"/>
    <property type="project" value="TreeGrafter"/>
</dbReference>
<feature type="domain" description="Thioester reductase (TE)" evidence="7">
    <location>
        <begin position="981"/>
        <end position="1220"/>
    </location>
</feature>
<keyword evidence="4" id="KW-0067">ATP-binding</keyword>
<comment type="caution">
    <text evidence="8">The sequence shown here is derived from an EMBL/GenBank/DDBJ whole genome shotgun (WGS) entry which is preliminary data.</text>
</comment>
<dbReference type="PANTHER" id="PTHR43272:SF33">
    <property type="entry name" value="AMP-BINDING DOMAIN-CONTAINING PROTEIN-RELATED"/>
    <property type="match status" value="1"/>
</dbReference>